<feature type="binding site" evidence="20">
    <location>
        <position position="16"/>
    </location>
    <ligand>
        <name>Zn(2+)</name>
        <dbReference type="ChEBI" id="CHEBI:29105"/>
    </ligand>
</feature>
<dbReference type="Pfam" id="PF17848">
    <property type="entry name" value="Zn_ribbon_ACC"/>
    <property type="match status" value="1"/>
</dbReference>
<dbReference type="HOGENOM" id="CLU_015486_2_0_11"/>
<evidence type="ECO:0000256" key="13">
    <source>
        <dbReference type="ARBA" id="ARBA00022833"/>
    </source>
</evidence>
<dbReference type="GO" id="GO:2001295">
    <property type="term" value="P:malonyl-CoA biosynthetic process"/>
    <property type="evidence" value="ECO:0007669"/>
    <property type="project" value="UniProtKB-UniRule"/>
</dbReference>
<dbReference type="eggNOG" id="COG0777">
    <property type="taxonomic scope" value="Bacteria"/>
</dbReference>
<evidence type="ECO:0000313" key="25">
    <source>
        <dbReference type="Proteomes" id="UP000001549"/>
    </source>
</evidence>
<feature type="zinc finger region" description="C4-type" evidence="20">
    <location>
        <begin position="16"/>
        <end position="38"/>
    </location>
</feature>
<evidence type="ECO:0000256" key="18">
    <source>
        <dbReference type="ARBA" id="ARBA00049152"/>
    </source>
</evidence>
<keyword evidence="16 19" id="KW-0275">Fatty acid biosynthesis</keyword>
<dbReference type="AlphaFoldDB" id="F8B4Y3"/>
<evidence type="ECO:0000256" key="5">
    <source>
        <dbReference type="ARBA" id="ARBA00011664"/>
    </source>
</evidence>
<dbReference type="SUPFAM" id="SSF52096">
    <property type="entry name" value="ClpP/crotonase"/>
    <property type="match status" value="2"/>
</dbReference>
<comment type="similarity">
    <text evidence="20">Belongs to the AccD/PCCB family.</text>
</comment>
<dbReference type="HAMAP" id="MF_00823">
    <property type="entry name" value="AcetylCoA_CT_alpha"/>
    <property type="match status" value="1"/>
</dbReference>
<dbReference type="GO" id="GO:0008270">
    <property type="term" value="F:zinc ion binding"/>
    <property type="evidence" value="ECO:0007669"/>
    <property type="project" value="UniProtKB-UniRule"/>
</dbReference>
<evidence type="ECO:0000256" key="21">
    <source>
        <dbReference type="SAM" id="MobiDB-lite"/>
    </source>
</evidence>
<keyword evidence="25" id="KW-1185">Reference proteome</keyword>
<dbReference type="InterPro" id="IPR011762">
    <property type="entry name" value="COA_CT_N"/>
</dbReference>
<feature type="compositionally biased region" description="Basic and acidic residues" evidence="21">
    <location>
        <begin position="605"/>
        <end position="614"/>
    </location>
</feature>
<keyword evidence="11 20" id="KW-0863">Zinc-finger</keyword>
<dbReference type="PANTHER" id="PTHR42853:SF3">
    <property type="entry name" value="ACETYL-COENZYME A CARBOXYLASE CARBOXYL TRANSFERASE SUBUNIT ALPHA, CHLOROPLASTIC"/>
    <property type="match status" value="1"/>
</dbReference>
<evidence type="ECO:0000313" key="24">
    <source>
        <dbReference type="EMBL" id="AEH10111.1"/>
    </source>
</evidence>
<keyword evidence="14 19" id="KW-0067">ATP-binding</keyword>
<feature type="region of interest" description="Disordered" evidence="21">
    <location>
        <begin position="269"/>
        <end position="322"/>
    </location>
</feature>
<dbReference type="InterPro" id="IPR011763">
    <property type="entry name" value="COA_CT_C"/>
</dbReference>
<dbReference type="GO" id="GO:0016743">
    <property type="term" value="F:carboxyl- or carbamoyltransferase activity"/>
    <property type="evidence" value="ECO:0007669"/>
    <property type="project" value="UniProtKB-UniRule"/>
</dbReference>
<sequence>MRATVAEADVAAWSRCGSCTALVYGKRLARNLYVCPECGHHDRLTATQRIDQLLDPGSFRPLLVEPVHFDILGFTDTRPYAQRWEAARRETALAEAVLCGAGAIGGHGLVVAVMDFRFLGGSLGSAVGEMITLAVELAVDEALPLLVVSTSGGARMQEGCLSLMQMAKTGIAVERHREHGLLSISLVTDPTYGGVAASFATNTDVIVAESGSRMGFAGPRVIRQTIGQELPAEFQSSGFLASKGQVDIVADRTDLRTVLGRLLAVGRREQRDIDPSTDLPADEPAGEPADGSARQPVGASAGPATGRPPAGRPVPAGSGVLITDPERLVQRDPWETVRLARDSARPTVRDYLARSFDSFIELRGDRLYGDCSAVVAGIAEIDGLAVAVVGTEKGHSTTELVAHNFGMPQPEGYRKAMRVMSLAARLGLPVVTLIDTPGAYPGREAEERGQASAIAHAIQRMSALSTPVIAVITGEGGSGGALALAVADRVLVAENGVFSVISPEACSSILWNDTQAAAEAARALGLNAPWLLRLGIVDAVVPEPLGGSQTDHLAAGNLLRQAVLEALRPLLALPAAHLIRARRSRFRRFGQAAVTTPTDIAPPQPRERHEEKAV</sequence>
<keyword evidence="9 20" id="KW-0479">Metal-binding</keyword>
<comment type="subunit">
    <text evidence="5">Acetyl-CoA carboxylase is a heterotetramer composed of biotin carboxyl carrier protein (AccB), biotin carboxylase (AccC) and two subunits of ACCase subunit beta/alpha.</text>
</comment>
<evidence type="ECO:0000256" key="17">
    <source>
        <dbReference type="ARBA" id="ARBA00025280"/>
    </source>
</evidence>
<keyword evidence="7 19" id="KW-0444">Lipid biosynthesis</keyword>
<evidence type="ECO:0000256" key="11">
    <source>
        <dbReference type="ARBA" id="ARBA00022771"/>
    </source>
</evidence>
<gene>
    <name evidence="20" type="primary">accD</name>
    <name evidence="19" type="synonym">accA</name>
    <name evidence="24" type="ordered locus">FsymDg_2774</name>
</gene>
<evidence type="ECO:0000256" key="12">
    <source>
        <dbReference type="ARBA" id="ARBA00022832"/>
    </source>
</evidence>
<feature type="binding site" evidence="20">
    <location>
        <position position="35"/>
    </location>
    <ligand>
        <name>Zn(2+)</name>
        <dbReference type="ChEBI" id="CHEBI:29105"/>
    </ligand>
</feature>
<feature type="domain" description="CoA carboxyltransferase N-terminal" evidence="22">
    <location>
        <begin position="12"/>
        <end position="281"/>
    </location>
</feature>
<dbReference type="EMBL" id="CP002801">
    <property type="protein sequence ID" value="AEH10111.1"/>
    <property type="molecule type" value="Genomic_DNA"/>
</dbReference>
<evidence type="ECO:0000256" key="9">
    <source>
        <dbReference type="ARBA" id="ARBA00022723"/>
    </source>
</evidence>
<dbReference type="UniPathway" id="UPA00655">
    <property type="reaction ID" value="UER00711"/>
</dbReference>
<organism evidence="24 25">
    <name type="scientific">Candidatus Protofrankia datiscae</name>
    <dbReference type="NCBI Taxonomy" id="2716812"/>
    <lineage>
        <taxon>Bacteria</taxon>
        <taxon>Bacillati</taxon>
        <taxon>Actinomycetota</taxon>
        <taxon>Actinomycetes</taxon>
        <taxon>Frankiales</taxon>
        <taxon>Frankiaceae</taxon>
        <taxon>Protofrankia</taxon>
    </lineage>
</organism>
<feature type="binding site" evidence="20">
    <location>
        <position position="38"/>
    </location>
    <ligand>
        <name>Zn(2+)</name>
        <dbReference type="ChEBI" id="CHEBI:29105"/>
    </ligand>
</feature>
<evidence type="ECO:0000256" key="7">
    <source>
        <dbReference type="ARBA" id="ARBA00022516"/>
    </source>
</evidence>
<comment type="similarity">
    <text evidence="4">In the N-terminal section; belongs to the AccD/PCCB family.</text>
</comment>
<dbReference type="EC" id="2.1.3.15" evidence="19"/>
<evidence type="ECO:0000256" key="10">
    <source>
        <dbReference type="ARBA" id="ARBA00022741"/>
    </source>
</evidence>
<comment type="cofactor">
    <cofactor evidence="20">
        <name>Zn(2+)</name>
        <dbReference type="ChEBI" id="CHEBI:29105"/>
    </cofactor>
    <text evidence="20">Binds 1 zinc ion per subunit.</text>
</comment>
<dbReference type="GO" id="GO:0006633">
    <property type="term" value="P:fatty acid biosynthetic process"/>
    <property type="evidence" value="ECO:0007669"/>
    <property type="project" value="UniProtKB-KW"/>
</dbReference>
<dbReference type="eggNOG" id="COG0825">
    <property type="taxonomic scope" value="Bacteria"/>
</dbReference>
<comment type="subcellular location">
    <subcellularLocation>
        <location evidence="1 19">Cytoplasm</location>
    </subcellularLocation>
</comment>
<evidence type="ECO:0000256" key="1">
    <source>
        <dbReference type="ARBA" id="ARBA00004496"/>
    </source>
</evidence>
<evidence type="ECO:0000256" key="2">
    <source>
        <dbReference type="ARBA" id="ARBA00004956"/>
    </source>
</evidence>
<dbReference type="STRING" id="656024.FsymDg_2774"/>
<evidence type="ECO:0000256" key="6">
    <source>
        <dbReference type="ARBA" id="ARBA00022490"/>
    </source>
</evidence>
<dbReference type="InterPro" id="IPR034733">
    <property type="entry name" value="AcCoA_carboxyl_beta"/>
</dbReference>
<dbReference type="Pfam" id="PF03255">
    <property type="entry name" value="ACCA"/>
    <property type="match status" value="1"/>
</dbReference>
<dbReference type="Proteomes" id="UP000001549">
    <property type="component" value="Chromosome"/>
</dbReference>
<keyword evidence="10 19" id="KW-0547">Nucleotide-binding</keyword>
<evidence type="ECO:0000256" key="14">
    <source>
        <dbReference type="ARBA" id="ARBA00022840"/>
    </source>
</evidence>
<evidence type="ECO:0000256" key="4">
    <source>
        <dbReference type="ARBA" id="ARBA00010284"/>
    </source>
</evidence>
<evidence type="ECO:0000256" key="8">
    <source>
        <dbReference type="ARBA" id="ARBA00022679"/>
    </source>
</evidence>
<comment type="pathway">
    <text evidence="2 19">Lipid metabolism; malonyl-CoA biosynthesis; malonyl-CoA from acetyl-CoA: step 1/1.</text>
</comment>
<protein>
    <recommendedName>
        <fullName evidence="19 20">Multifunctional fusion protein</fullName>
    </recommendedName>
    <domain>
        <recommendedName>
            <fullName evidence="19">Acetyl-coenzyme A carboxylase carboxyl transferase subunit alpha</fullName>
            <shortName evidence="19">ACCase subunit alpha</shortName>
            <shortName evidence="19">Acetyl-CoA carboxylase carboxyltransferase subunit alpha</shortName>
            <ecNumber evidence="19">2.1.3.15</ecNumber>
        </recommendedName>
    </domain>
    <domain>
        <recommendedName>
            <fullName evidence="20">Acetyl-coenzyme A carboxylase carboxyl transferase subunit beta</fullName>
            <shortName evidence="20">ACCase subunit beta</shortName>
            <shortName evidence="20">Acetyl-CoA carboxylase carboxyltransferase subunit beta</shortName>
        </recommendedName>
    </domain>
</protein>
<accession>F8B4Y3</accession>
<dbReference type="NCBIfam" id="NF041504">
    <property type="entry name" value="AccA_sub"/>
    <property type="match status" value="1"/>
</dbReference>
<comment type="function">
    <text evidence="17 20">Component of the acetyl coenzyme A carboxylase (ACC) complex. Biotin carboxylase (BC) catalyzes the carboxylation of biotin on its carrier protein (BCCP) and then the CO(2) group is transferred by the transcarboxylase to acetyl-CoA to form malonyl-CoA.</text>
</comment>
<comment type="subunit">
    <text evidence="19">Acetyl-CoA carboxylase is a heterohexamer composed of biotin carboxyl carrier protein (AccB), biotin carboxylase (AccC) and two subunits each of ACCase subunit alpha (AccA) and ACCase subunit beta (AccD).</text>
</comment>
<keyword evidence="8 19" id="KW-0808">Transferase</keyword>
<feature type="domain" description="CoA carboxyltransferase C-terminal" evidence="23">
    <location>
        <begin position="324"/>
        <end position="569"/>
    </location>
</feature>
<dbReference type="PROSITE" id="PS50980">
    <property type="entry name" value="COA_CT_NTER"/>
    <property type="match status" value="1"/>
</dbReference>
<keyword evidence="12 19" id="KW-0276">Fatty acid metabolism</keyword>
<dbReference type="GO" id="GO:0009317">
    <property type="term" value="C:acetyl-CoA carboxylase complex"/>
    <property type="evidence" value="ECO:0007669"/>
    <property type="project" value="InterPro"/>
</dbReference>
<dbReference type="InterPro" id="IPR000438">
    <property type="entry name" value="Acetyl_CoA_COase_Trfase_b_su"/>
</dbReference>
<dbReference type="Gene3D" id="3.90.226.10">
    <property type="entry name" value="2-enoyl-CoA Hydratase, Chain A, domain 1"/>
    <property type="match status" value="2"/>
</dbReference>
<evidence type="ECO:0000256" key="20">
    <source>
        <dbReference type="HAMAP-Rule" id="MF_01395"/>
    </source>
</evidence>
<keyword evidence="24" id="KW-0436">Ligase</keyword>
<proteinExistence type="inferred from homology"/>
<dbReference type="HAMAP" id="MF_01395">
    <property type="entry name" value="AcetylCoA_CT_beta"/>
    <property type="match status" value="1"/>
</dbReference>
<evidence type="ECO:0000256" key="16">
    <source>
        <dbReference type="ARBA" id="ARBA00023160"/>
    </source>
</evidence>
<name>F8B4Y3_9ACTN</name>
<dbReference type="RefSeq" id="WP_013874020.1">
    <property type="nucleotide sequence ID" value="NC_015656.1"/>
</dbReference>
<keyword evidence="13 20" id="KW-0862">Zinc</keyword>
<comment type="catalytic activity">
    <reaction evidence="18 19">
        <text>N(6)-carboxybiotinyl-L-lysyl-[protein] + acetyl-CoA = N(6)-biotinyl-L-lysyl-[protein] + malonyl-CoA</text>
        <dbReference type="Rhea" id="RHEA:54728"/>
        <dbReference type="Rhea" id="RHEA-COMP:10505"/>
        <dbReference type="Rhea" id="RHEA-COMP:10506"/>
        <dbReference type="ChEBI" id="CHEBI:57288"/>
        <dbReference type="ChEBI" id="CHEBI:57384"/>
        <dbReference type="ChEBI" id="CHEBI:83144"/>
        <dbReference type="ChEBI" id="CHEBI:83145"/>
        <dbReference type="EC" id="2.1.3.15"/>
    </reaction>
</comment>
<dbReference type="Pfam" id="PF01039">
    <property type="entry name" value="Carboxyl_trans"/>
    <property type="match status" value="1"/>
</dbReference>
<comment type="similarity">
    <text evidence="3">In the C-terminal section; belongs to the AccA family.</text>
</comment>
<keyword evidence="15 19" id="KW-0443">Lipid metabolism</keyword>
<dbReference type="PROSITE" id="PS50989">
    <property type="entry name" value="COA_CT_CTER"/>
    <property type="match status" value="1"/>
</dbReference>
<feature type="compositionally biased region" description="Low complexity" evidence="21">
    <location>
        <begin position="298"/>
        <end position="320"/>
    </location>
</feature>
<reference evidence="24 25" key="1">
    <citation type="submission" date="2011-05" db="EMBL/GenBank/DDBJ databases">
        <title>Complete sequence of chromosome of Frankia symbiont of Datisca glomerata.</title>
        <authorList>
            <consortium name="US DOE Joint Genome Institute"/>
            <person name="Lucas S."/>
            <person name="Han J."/>
            <person name="Lapidus A."/>
            <person name="Cheng J.-F."/>
            <person name="Goodwin L."/>
            <person name="Pitluck S."/>
            <person name="Peters L."/>
            <person name="Mikhailova N."/>
            <person name="Chertkov O."/>
            <person name="Teshima H."/>
            <person name="Han C."/>
            <person name="Tapia R."/>
            <person name="Land M."/>
            <person name="Hauser L."/>
            <person name="Kyrpides N."/>
            <person name="Ivanova N."/>
            <person name="Pagani I."/>
            <person name="Berry A."/>
            <person name="Pawlowski K."/>
            <person name="Persson T."/>
            <person name="Vanden Heuvel B."/>
            <person name="Benson D."/>
            <person name="Woyke T."/>
        </authorList>
    </citation>
    <scope>NUCLEOTIDE SEQUENCE [LARGE SCALE GENOMIC DNA]</scope>
    <source>
        <strain evidence="25">4085684</strain>
    </source>
</reference>
<evidence type="ECO:0000259" key="22">
    <source>
        <dbReference type="PROSITE" id="PS50980"/>
    </source>
</evidence>
<dbReference type="InterPro" id="IPR041010">
    <property type="entry name" value="Znf-ACC"/>
</dbReference>
<evidence type="ECO:0000256" key="15">
    <source>
        <dbReference type="ARBA" id="ARBA00023098"/>
    </source>
</evidence>
<keyword evidence="6 19" id="KW-0963">Cytoplasm</keyword>
<dbReference type="GO" id="GO:0003989">
    <property type="term" value="F:acetyl-CoA carboxylase activity"/>
    <property type="evidence" value="ECO:0007669"/>
    <property type="project" value="InterPro"/>
</dbReference>
<dbReference type="GO" id="GO:0005524">
    <property type="term" value="F:ATP binding"/>
    <property type="evidence" value="ECO:0007669"/>
    <property type="project" value="UniProtKB-KW"/>
</dbReference>
<feature type="region of interest" description="Disordered" evidence="21">
    <location>
        <begin position="593"/>
        <end position="614"/>
    </location>
</feature>
<evidence type="ECO:0000259" key="23">
    <source>
        <dbReference type="PROSITE" id="PS50989"/>
    </source>
</evidence>
<evidence type="ECO:0000256" key="3">
    <source>
        <dbReference type="ARBA" id="ARBA00006276"/>
    </source>
</evidence>
<evidence type="ECO:0000256" key="19">
    <source>
        <dbReference type="HAMAP-Rule" id="MF_00823"/>
    </source>
</evidence>
<feature type="binding site" evidence="20">
    <location>
        <position position="19"/>
    </location>
    <ligand>
        <name>Zn(2+)</name>
        <dbReference type="ChEBI" id="CHEBI:29105"/>
    </ligand>
</feature>
<comment type="function">
    <text evidence="19">Component of the acetyl coenzyme A carboxylase (ACC) complex. First, biotin carboxylase catalyzes the carboxylation of biotin on its carrier protein (BCCP) and then the CO(2) group is transferred by the carboxyltransferase to acetyl-CoA to form malonyl-CoA.</text>
</comment>
<dbReference type="PANTHER" id="PTHR42853">
    <property type="entry name" value="ACETYL-COENZYME A CARBOXYLASE CARBOXYL TRANSFERASE SUBUNIT ALPHA"/>
    <property type="match status" value="1"/>
</dbReference>
<dbReference type="InterPro" id="IPR029045">
    <property type="entry name" value="ClpP/crotonase-like_dom_sf"/>
</dbReference>
<dbReference type="PRINTS" id="PR01069">
    <property type="entry name" value="ACCCTRFRASEA"/>
</dbReference>
<comment type="similarity">
    <text evidence="19">Belongs to the AccA family.</text>
</comment>
<dbReference type="KEGG" id="fsy:FsymDg_2774"/>
<dbReference type="InterPro" id="IPR001095">
    <property type="entry name" value="Acetyl_CoA_COase_a_su"/>
</dbReference>